<comment type="caution">
    <text evidence="6">The sequence shown here is derived from an EMBL/GenBank/DDBJ whole genome shotgun (WGS) entry which is preliminary data.</text>
</comment>
<sequence>MTALLLKEITFAYSGNSGRNVFQKFSLEIPEGDILAIIGPNGSGKTTLLKLAGSLLKPLSGEIRVFGQDLFHLKRKERARIIGYMPQESHFLWNFKVQEIVLMGRYPYQKRFGGGSKEDFIIANQAMAMTNTIQFKERGIQELSSGERQRVVLARLLAQKPKILLLDEVTSHLDIGQAIEILKILLDLNKKEGITCLMNVHDVNLAALVAKRVLVLVNGRIVALDVPAKVIAPELLKEVYGCPVIVKTHPELNIPWVFLNLS</sequence>
<dbReference type="InterPro" id="IPR003439">
    <property type="entry name" value="ABC_transporter-like_ATP-bd"/>
</dbReference>
<feature type="domain" description="ABC transporter" evidence="5">
    <location>
        <begin position="4"/>
        <end position="243"/>
    </location>
</feature>
<dbReference type="SUPFAM" id="SSF52540">
    <property type="entry name" value="P-loop containing nucleoside triphosphate hydrolases"/>
    <property type="match status" value="1"/>
</dbReference>
<evidence type="ECO:0000259" key="5">
    <source>
        <dbReference type="PROSITE" id="PS50893"/>
    </source>
</evidence>
<dbReference type="InterPro" id="IPR017871">
    <property type="entry name" value="ABC_transporter-like_CS"/>
</dbReference>
<evidence type="ECO:0000256" key="3">
    <source>
        <dbReference type="ARBA" id="ARBA00022840"/>
    </source>
</evidence>
<keyword evidence="1" id="KW-0813">Transport</keyword>
<dbReference type="PANTHER" id="PTHR42794:SF1">
    <property type="entry name" value="HEMIN IMPORT ATP-BINDING PROTEIN HMUV"/>
    <property type="match status" value="1"/>
</dbReference>
<dbReference type="InterPro" id="IPR003593">
    <property type="entry name" value="AAA+_ATPase"/>
</dbReference>
<protein>
    <submittedName>
        <fullName evidence="6">ABC transporter ATP-binding protein</fullName>
    </submittedName>
</protein>
<reference evidence="6" key="1">
    <citation type="journal article" date="2020" name="mSystems">
        <title>Genome- and Community-Level Interaction Insights into Carbon Utilization and Element Cycling Functions of Hydrothermarchaeota in Hydrothermal Sediment.</title>
        <authorList>
            <person name="Zhou Z."/>
            <person name="Liu Y."/>
            <person name="Xu W."/>
            <person name="Pan J."/>
            <person name="Luo Z.H."/>
            <person name="Li M."/>
        </authorList>
    </citation>
    <scope>NUCLEOTIDE SEQUENCE [LARGE SCALE GENOMIC DNA]</scope>
    <source>
        <strain evidence="6">SpSt-906</strain>
    </source>
</reference>
<evidence type="ECO:0000256" key="1">
    <source>
        <dbReference type="ARBA" id="ARBA00022448"/>
    </source>
</evidence>
<dbReference type="AlphaFoldDB" id="A0A7C3UP30"/>
<dbReference type="PANTHER" id="PTHR42794">
    <property type="entry name" value="HEMIN IMPORT ATP-BINDING PROTEIN HMUV"/>
    <property type="match status" value="1"/>
</dbReference>
<evidence type="ECO:0000256" key="4">
    <source>
        <dbReference type="ARBA" id="ARBA00022967"/>
    </source>
</evidence>
<dbReference type="PROSITE" id="PS00211">
    <property type="entry name" value="ABC_TRANSPORTER_1"/>
    <property type="match status" value="1"/>
</dbReference>
<dbReference type="GO" id="GO:0005524">
    <property type="term" value="F:ATP binding"/>
    <property type="evidence" value="ECO:0007669"/>
    <property type="project" value="UniProtKB-KW"/>
</dbReference>
<keyword evidence="2" id="KW-0547">Nucleotide-binding</keyword>
<organism evidence="6">
    <name type="scientific">candidate division WOR-3 bacterium</name>
    <dbReference type="NCBI Taxonomy" id="2052148"/>
    <lineage>
        <taxon>Bacteria</taxon>
        <taxon>Bacteria division WOR-3</taxon>
    </lineage>
</organism>
<dbReference type="Pfam" id="PF00005">
    <property type="entry name" value="ABC_tran"/>
    <property type="match status" value="1"/>
</dbReference>
<keyword evidence="3 6" id="KW-0067">ATP-binding</keyword>
<evidence type="ECO:0000313" key="6">
    <source>
        <dbReference type="EMBL" id="HGE98784.1"/>
    </source>
</evidence>
<dbReference type="EMBL" id="DTMQ01000011">
    <property type="protein sequence ID" value="HGE98784.1"/>
    <property type="molecule type" value="Genomic_DNA"/>
</dbReference>
<dbReference type="FunFam" id="3.40.50.300:FF:000134">
    <property type="entry name" value="Iron-enterobactin ABC transporter ATP-binding protein"/>
    <property type="match status" value="1"/>
</dbReference>
<proteinExistence type="predicted"/>
<evidence type="ECO:0000256" key="2">
    <source>
        <dbReference type="ARBA" id="ARBA00022741"/>
    </source>
</evidence>
<gene>
    <name evidence="6" type="ORF">ENX07_01760</name>
</gene>
<keyword evidence="4" id="KW-1278">Translocase</keyword>
<dbReference type="InterPro" id="IPR027417">
    <property type="entry name" value="P-loop_NTPase"/>
</dbReference>
<dbReference type="Gene3D" id="3.40.50.300">
    <property type="entry name" value="P-loop containing nucleotide triphosphate hydrolases"/>
    <property type="match status" value="1"/>
</dbReference>
<dbReference type="PROSITE" id="PS50893">
    <property type="entry name" value="ABC_TRANSPORTER_2"/>
    <property type="match status" value="1"/>
</dbReference>
<dbReference type="GO" id="GO:0016887">
    <property type="term" value="F:ATP hydrolysis activity"/>
    <property type="evidence" value="ECO:0007669"/>
    <property type="project" value="InterPro"/>
</dbReference>
<name>A0A7C3UP30_UNCW3</name>
<dbReference type="CDD" id="cd03214">
    <property type="entry name" value="ABC_Iron-Siderophores_B12_Hemin"/>
    <property type="match status" value="1"/>
</dbReference>
<accession>A0A7C3UP30</accession>
<dbReference type="SMART" id="SM00382">
    <property type="entry name" value="AAA"/>
    <property type="match status" value="1"/>
</dbReference>